<proteinExistence type="predicted"/>
<dbReference type="Pfam" id="PF01408">
    <property type="entry name" value="GFO_IDH_MocA"/>
    <property type="match status" value="1"/>
</dbReference>
<dbReference type="InterPro" id="IPR000683">
    <property type="entry name" value="Gfo/Idh/MocA-like_OxRdtase_N"/>
</dbReference>
<dbReference type="OrthoDB" id="9783105at2"/>
<dbReference type="Gene3D" id="3.40.50.720">
    <property type="entry name" value="NAD(P)-binding Rossmann-like Domain"/>
    <property type="match status" value="1"/>
</dbReference>
<dbReference type="SUPFAM" id="SSF55347">
    <property type="entry name" value="Glyceraldehyde-3-phosphate dehydrogenase-like, C-terminal domain"/>
    <property type="match status" value="1"/>
</dbReference>
<protein>
    <submittedName>
        <fullName evidence="4">Putative oxidoreductase YcjS</fullName>
        <ecNumber evidence="4">1.-.-.-</ecNumber>
    </submittedName>
</protein>
<evidence type="ECO:0000259" key="2">
    <source>
        <dbReference type="Pfam" id="PF01408"/>
    </source>
</evidence>
<evidence type="ECO:0000256" key="1">
    <source>
        <dbReference type="ARBA" id="ARBA00023002"/>
    </source>
</evidence>
<dbReference type="Gene3D" id="3.30.360.10">
    <property type="entry name" value="Dihydrodipicolinate Reductase, domain 2"/>
    <property type="match status" value="1"/>
</dbReference>
<evidence type="ECO:0000259" key="3">
    <source>
        <dbReference type="Pfam" id="PF22725"/>
    </source>
</evidence>
<dbReference type="InterPro" id="IPR050463">
    <property type="entry name" value="Gfo/Idh/MocA_oxidrdct_glycsds"/>
</dbReference>
<organism evidence="4 5">
    <name type="scientific">Mucisphaera calidilacus</name>
    <dbReference type="NCBI Taxonomy" id="2527982"/>
    <lineage>
        <taxon>Bacteria</taxon>
        <taxon>Pseudomonadati</taxon>
        <taxon>Planctomycetota</taxon>
        <taxon>Phycisphaerae</taxon>
        <taxon>Phycisphaerales</taxon>
        <taxon>Phycisphaeraceae</taxon>
        <taxon>Mucisphaera</taxon>
    </lineage>
</organism>
<dbReference type="PANTHER" id="PTHR43818">
    <property type="entry name" value="BCDNA.GH03377"/>
    <property type="match status" value="1"/>
</dbReference>
<dbReference type="GO" id="GO:0016491">
    <property type="term" value="F:oxidoreductase activity"/>
    <property type="evidence" value="ECO:0007669"/>
    <property type="project" value="UniProtKB-KW"/>
</dbReference>
<dbReference type="KEGG" id="mcad:Pan265_13120"/>
<dbReference type="AlphaFoldDB" id="A0A518BWV8"/>
<dbReference type="SUPFAM" id="SSF51735">
    <property type="entry name" value="NAD(P)-binding Rossmann-fold domains"/>
    <property type="match status" value="1"/>
</dbReference>
<dbReference type="GO" id="GO:0000166">
    <property type="term" value="F:nucleotide binding"/>
    <property type="evidence" value="ECO:0007669"/>
    <property type="project" value="InterPro"/>
</dbReference>
<reference evidence="4 5" key="1">
    <citation type="submission" date="2019-02" db="EMBL/GenBank/DDBJ databases">
        <title>Deep-cultivation of Planctomycetes and their phenomic and genomic characterization uncovers novel biology.</title>
        <authorList>
            <person name="Wiegand S."/>
            <person name="Jogler M."/>
            <person name="Boedeker C."/>
            <person name="Pinto D."/>
            <person name="Vollmers J."/>
            <person name="Rivas-Marin E."/>
            <person name="Kohn T."/>
            <person name="Peeters S.H."/>
            <person name="Heuer A."/>
            <person name="Rast P."/>
            <person name="Oberbeckmann S."/>
            <person name="Bunk B."/>
            <person name="Jeske O."/>
            <person name="Meyerdierks A."/>
            <person name="Storesund J.E."/>
            <person name="Kallscheuer N."/>
            <person name="Luecker S."/>
            <person name="Lage O.M."/>
            <person name="Pohl T."/>
            <person name="Merkel B.J."/>
            <person name="Hornburger P."/>
            <person name="Mueller R.-W."/>
            <person name="Bruemmer F."/>
            <person name="Labrenz M."/>
            <person name="Spormann A.M."/>
            <person name="Op den Camp H."/>
            <person name="Overmann J."/>
            <person name="Amann R."/>
            <person name="Jetten M.S.M."/>
            <person name="Mascher T."/>
            <person name="Medema M.H."/>
            <person name="Devos D.P."/>
            <person name="Kaster A.-K."/>
            <person name="Ovreas L."/>
            <person name="Rohde M."/>
            <person name="Galperin M.Y."/>
            <person name="Jogler C."/>
        </authorList>
    </citation>
    <scope>NUCLEOTIDE SEQUENCE [LARGE SCALE GENOMIC DNA]</scope>
    <source>
        <strain evidence="4 5">Pan265</strain>
    </source>
</reference>
<dbReference type="Pfam" id="PF22725">
    <property type="entry name" value="GFO_IDH_MocA_C3"/>
    <property type="match status" value="1"/>
</dbReference>
<evidence type="ECO:0000313" key="5">
    <source>
        <dbReference type="Proteomes" id="UP000320386"/>
    </source>
</evidence>
<evidence type="ECO:0000313" key="4">
    <source>
        <dbReference type="EMBL" id="QDU71462.1"/>
    </source>
</evidence>
<gene>
    <name evidence="4" type="primary">ycjS_2</name>
    <name evidence="4" type="ORF">Pan265_13120</name>
</gene>
<name>A0A518BWV8_9BACT</name>
<dbReference type="InterPro" id="IPR055170">
    <property type="entry name" value="GFO_IDH_MocA-like_dom"/>
</dbReference>
<dbReference type="InterPro" id="IPR036291">
    <property type="entry name" value="NAD(P)-bd_dom_sf"/>
</dbReference>
<feature type="domain" description="GFO/IDH/MocA-like oxidoreductase" evidence="3">
    <location>
        <begin position="145"/>
        <end position="259"/>
    </location>
</feature>
<keyword evidence="5" id="KW-1185">Reference proteome</keyword>
<dbReference type="RefSeq" id="WP_145445610.1">
    <property type="nucleotide sequence ID" value="NZ_CP036280.1"/>
</dbReference>
<dbReference type="Proteomes" id="UP000320386">
    <property type="component" value="Chromosome"/>
</dbReference>
<dbReference type="PANTHER" id="PTHR43818:SF11">
    <property type="entry name" value="BCDNA.GH03377"/>
    <property type="match status" value="1"/>
</dbReference>
<keyword evidence="1 4" id="KW-0560">Oxidoreductase</keyword>
<sequence>MIRVGVCGLGMMGNTHLDVYSQMEGVEITAVADADPDRLSGKERAGGNIEGQAQGGFDLEQVERFSDAGALIKEGAVDVVDICLPTPAHLRFAVQAMEAGKHVLIEKPVARTLDQAEQLVAAARRASGMTMVAMCMRFWPGWDWLKQAVDQKTYGSVHAATFRRVAAHPGGAFYLNGDACGGAALDLHIHDTDFVQYCFGVPAAVTSRGYSTVTDAVDHITTQYHYDDVPLVTAEGGWAMASSFPFTMQYAVNFEKATAVFDLAAEHPLTLHHAGGDTQAIELDPNMGYQHELAYFIDCIRNGRTPDVVTVEDAATSLTVIEAEVESVRTGRTVTLS</sequence>
<accession>A0A518BWV8</accession>
<dbReference type="EMBL" id="CP036280">
    <property type="protein sequence ID" value="QDU71462.1"/>
    <property type="molecule type" value="Genomic_DNA"/>
</dbReference>
<dbReference type="EC" id="1.-.-.-" evidence="4"/>
<feature type="domain" description="Gfo/Idh/MocA-like oxidoreductase N-terminal" evidence="2">
    <location>
        <begin position="2"/>
        <end position="133"/>
    </location>
</feature>